<reference evidence="7" key="1">
    <citation type="submission" date="2014-01" db="EMBL/GenBank/DDBJ databases">
        <title>The Genome Sequence of Anopheles farauti FAR1 (V2).</title>
        <authorList>
            <consortium name="The Broad Institute Genomics Platform"/>
            <person name="Neafsey D.E."/>
            <person name="Besansky N."/>
            <person name="Howell P."/>
            <person name="Walton C."/>
            <person name="Young S.K."/>
            <person name="Zeng Q."/>
            <person name="Gargeya S."/>
            <person name="Fitzgerald M."/>
            <person name="Haas B."/>
            <person name="Abouelleil A."/>
            <person name="Allen A.W."/>
            <person name="Alvarado L."/>
            <person name="Arachchi H.M."/>
            <person name="Berlin A.M."/>
            <person name="Chapman S.B."/>
            <person name="Gainer-Dewar J."/>
            <person name="Goldberg J."/>
            <person name="Griggs A."/>
            <person name="Gujja S."/>
            <person name="Hansen M."/>
            <person name="Howarth C."/>
            <person name="Imamovic A."/>
            <person name="Ireland A."/>
            <person name="Larimer J."/>
            <person name="McCowan C."/>
            <person name="Murphy C."/>
            <person name="Pearson M."/>
            <person name="Poon T.W."/>
            <person name="Priest M."/>
            <person name="Roberts A."/>
            <person name="Saif S."/>
            <person name="Shea T."/>
            <person name="Sisk P."/>
            <person name="Sykes S."/>
            <person name="Wortman J."/>
            <person name="Nusbaum C."/>
            <person name="Birren B."/>
        </authorList>
    </citation>
    <scope>NUCLEOTIDE SEQUENCE [LARGE SCALE GENOMIC DNA]</scope>
    <source>
        <strain evidence="7">FAR1</strain>
    </source>
</reference>
<comment type="function">
    <text evidence="4">Reversible hydration of carbon dioxide.</text>
</comment>
<dbReference type="InterPro" id="IPR018338">
    <property type="entry name" value="Carbonic_anhydrase_a-class_CS"/>
</dbReference>
<evidence type="ECO:0000256" key="4">
    <source>
        <dbReference type="RuleBase" id="RU367011"/>
    </source>
</evidence>
<dbReference type="PROSITE" id="PS00162">
    <property type="entry name" value="ALPHA_CA_1"/>
    <property type="match status" value="1"/>
</dbReference>
<dbReference type="GO" id="GO:0005737">
    <property type="term" value="C:cytoplasm"/>
    <property type="evidence" value="ECO:0007669"/>
    <property type="project" value="TreeGrafter"/>
</dbReference>
<dbReference type="SMART" id="SM01057">
    <property type="entry name" value="Carb_anhydrase"/>
    <property type="match status" value="1"/>
</dbReference>
<dbReference type="SUPFAM" id="SSF51069">
    <property type="entry name" value="Carbonic anhydrase"/>
    <property type="match status" value="1"/>
</dbReference>
<dbReference type="EMBL" id="AXCN02002228">
    <property type="status" value="NOT_ANNOTATED_CDS"/>
    <property type="molecule type" value="Genomic_DNA"/>
</dbReference>
<keyword evidence="7" id="KW-1185">Reference proteome</keyword>
<comment type="catalytic activity">
    <reaction evidence="4">
        <text>hydrogencarbonate + H(+) = CO2 + H2O</text>
        <dbReference type="Rhea" id="RHEA:10748"/>
        <dbReference type="ChEBI" id="CHEBI:15377"/>
        <dbReference type="ChEBI" id="CHEBI:15378"/>
        <dbReference type="ChEBI" id="CHEBI:16526"/>
        <dbReference type="ChEBI" id="CHEBI:17544"/>
        <dbReference type="EC" id="4.2.1.1"/>
    </reaction>
</comment>
<name>A0A182Q8E8_9DIPT</name>
<evidence type="ECO:0000313" key="7">
    <source>
        <dbReference type="Proteomes" id="UP000075886"/>
    </source>
</evidence>
<dbReference type="EnsemblMetazoa" id="AFAF005112-RA">
    <property type="protein sequence ID" value="AFAF005112-PA"/>
    <property type="gene ID" value="AFAF005112"/>
</dbReference>
<evidence type="ECO:0000256" key="3">
    <source>
        <dbReference type="ARBA" id="ARBA00022833"/>
    </source>
</evidence>
<dbReference type="PROSITE" id="PS51144">
    <property type="entry name" value="ALPHA_CA_2"/>
    <property type="match status" value="1"/>
</dbReference>
<dbReference type="GO" id="GO:0004089">
    <property type="term" value="F:carbonate dehydratase activity"/>
    <property type="evidence" value="ECO:0007669"/>
    <property type="project" value="UniProtKB-UniRule"/>
</dbReference>
<dbReference type="InterPro" id="IPR036398">
    <property type="entry name" value="CA_dom_sf"/>
</dbReference>
<comment type="similarity">
    <text evidence="1 4">Belongs to the alpha-carbonic anhydrase family.</text>
</comment>
<evidence type="ECO:0000259" key="5">
    <source>
        <dbReference type="PROSITE" id="PS51144"/>
    </source>
</evidence>
<dbReference type="EC" id="4.2.1.1" evidence="4"/>
<keyword evidence="3 4" id="KW-0862">Zinc</keyword>
<dbReference type="STRING" id="69004.A0A182Q8E8"/>
<accession>A0A182Q8E8</accession>
<dbReference type="InterPro" id="IPR023561">
    <property type="entry name" value="Carbonic_anhydrase_a-class"/>
</dbReference>
<dbReference type="Pfam" id="PF00194">
    <property type="entry name" value="Carb_anhydrase"/>
    <property type="match status" value="1"/>
</dbReference>
<dbReference type="VEuPathDB" id="VectorBase:AFAF005112"/>
<sequence>MEYVTPLQYISHWESLGKVILTNDGQTAMLTLSGCRSCRPVLVGGLLDGIFLFEQLHFHWGPNDSMGSEHVIDGKRYSMEAHLVYFNGRYRSFCDALYKQDGLVVVAVLLRASESFNDWNPLVPIVDALERIHNPYAKTAIPGDCLNGLRGLQIDRHYYTYHGSMTTTPYSENVRWLVYDTPVTVSSRQTAAFRELLQKTSTEKLIPITSNFRPLQSNVADDLVYVRDNANSFQRSKL</sequence>
<keyword evidence="4" id="KW-0456">Lyase</keyword>
<protein>
    <recommendedName>
        <fullName evidence="4">Carbonic anhydrase</fullName>
        <ecNumber evidence="4">4.2.1.1</ecNumber>
    </recommendedName>
</protein>
<proteinExistence type="inferred from homology"/>
<evidence type="ECO:0000313" key="6">
    <source>
        <dbReference type="EnsemblMetazoa" id="AFAF005112-PA"/>
    </source>
</evidence>
<dbReference type="GO" id="GO:0008270">
    <property type="term" value="F:zinc ion binding"/>
    <property type="evidence" value="ECO:0007669"/>
    <property type="project" value="UniProtKB-UniRule"/>
</dbReference>
<comment type="cofactor">
    <cofactor evidence="4">
        <name>Zn(2+)</name>
        <dbReference type="ChEBI" id="CHEBI:29105"/>
    </cofactor>
</comment>
<dbReference type="Gene3D" id="3.10.200.10">
    <property type="entry name" value="Alpha carbonic anhydrase"/>
    <property type="match status" value="1"/>
</dbReference>
<evidence type="ECO:0000256" key="2">
    <source>
        <dbReference type="ARBA" id="ARBA00022723"/>
    </source>
</evidence>
<dbReference type="PANTHER" id="PTHR18952:SF114">
    <property type="entry name" value="CARBONIC ANHYDRASE 3, ISOFORM A"/>
    <property type="match status" value="1"/>
</dbReference>
<keyword evidence="2 4" id="KW-0479">Metal-binding</keyword>
<dbReference type="InterPro" id="IPR001148">
    <property type="entry name" value="CA_dom"/>
</dbReference>
<reference evidence="6" key="2">
    <citation type="submission" date="2020-05" db="UniProtKB">
        <authorList>
            <consortium name="EnsemblMetazoa"/>
        </authorList>
    </citation>
    <scope>IDENTIFICATION</scope>
    <source>
        <strain evidence="6">FAR1</strain>
    </source>
</reference>
<dbReference type="AlphaFoldDB" id="A0A182Q8E8"/>
<dbReference type="PANTHER" id="PTHR18952">
    <property type="entry name" value="CARBONIC ANHYDRASE"/>
    <property type="match status" value="1"/>
</dbReference>
<dbReference type="CDD" id="cd00326">
    <property type="entry name" value="alpha_CA"/>
    <property type="match status" value="1"/>
</dbReference>
<organism evidence="6 7">
    <name type="scientific">Anopheles farauti</name>
    <dbReference type="NCBI Taxonomy" id="69004"/>
    <lineage>
        <taxon>Eukaryota</taxon>
        <taxon>Metazoa</taxon>
        <taxon>Ecdysozoa</taxon>
        <taxon>Arthropoda</taxon>
        <taxon>Hexapoda</taxon>
        <taxon>Insecta</taxon>
        <taxon>Pterygota</taxon>
        <taxon>Neoptera</taxon>
        <taxon>Endopterygota</taxon>
        <taxon>Diptera</taxon>
        <taxon>Nematocera</taxon>
        <taxon>Culicoidea</taxon>
        <taxon>Culicidae</taxon>
        <taxon>Anophelinae</taxon>
        <taxon>Anopheles</taxon>
    </lineage>
</organism>
<evidence type="ECO:0000256" key="1">
    <source>
        <dbReference type="ARBA" id="ARBA00010718"/>
    </source>
</evidence>
<feature type="domain" description="Alpha-carbonic anhydrase" evidence="5">
    <location>
        <begin position="1"/>
        <end position="228"/>
    </location>
</feature>
<dbReference type="Proteomes" id="UP000075886">
    <property type="component" value="Unassembled WGS sequence"/>
</dbReference>